<sequence length="137" mass="13836">MEAPAAAAAAGAVAEEIGEHAQRAALISAWFATPGARAADFQCFSVVWPTVRFGAWLAQAVEARGTVPARRGGGVAEGSALMRRPAQGDAACPVSPLPCHAGRLGAPAAACSPDGRLSDGGLGAHPVAWLRRERDAG</sequence>
<dbReference type="EMBL" id="CAUYUJ010017143">
    <property type="protein sequence ID" value="CAK0872174.1"/>
    <property type="molecule type" value="Genomic_DNA"/>
</dbReference>
<protein>
    <submittedName>
        <fullName evidence="1">Uncharacterized protein</fullName>
    </submittedName>
</protein>
<accession>A0ABN9VJ88</accession>
<dbReference type="Proteomes" id="UP001189429">
    <property type="component" value="Unassembled WGS sequence"/>
</dbReference>
<evidence type="ECO:0000313" key="2">
    <source>
        <dbReference type="Proteomes" id="UP001189429"/>
    </source>
</evidence>
<organism evidence="1 2">
    <name type="scientific">Prorocentrum cordatum</name>
    <dbReference type="NCBI Taxonomy" id="2364126"/>
    <lineage>
        <taxon>Eukaryota</taxon>
        <taxon>Sar</taxon>
        <taxon>Alveolata</taxon>
        <taxon>Dinophyceae</taxon>
        <taxon>Prorocentrales</taxon>
        <taxon>Prorocentraceae</taxon>
        <taxon>Prorocentrum</taxon>
    </lineage>
</organism>
<name>A0ABN9VJ88_9DINO</name>
<gene>
    <name evidence="1" type="ORF">PCOR1329_LOCUS57717</name>
</gene>
<reference evidence="1" key="1">
    <citation type="submission" date="2023-10" db="EMBL/GenBank/DDBJ databases">
        <authorList>
            <person name="Chen Y."/>
            <person name="Shah S."/>
            <person name="Dougan E. K."/>
            <person name="Thang M."/>
            <person name="Chan C."/>
        </authorList>
    </citation>
    <scope>NUCLEOTIDE SEQUENCE [LARGE SCALE GENOMIC DNA]</scope>
</reference>
<evidence type="ECO:0000313" key="1">
    <source>
        <dbReference type="EMBL" id="CAK0872174.1"/>
    </source>
</evidence>
<proteinExistence type="predicted"/>
<keyword evidence="2" id="KW-1185">Reference proteome</keyword>
<comment type="caution">
    <text evidence="1">The sequence shown here is derived from an EMBL/GenBank/DDBJ whole genome shotgun (WGS) entry which is preliminary data.</text>
</comment>